<feature type="domain" description="CusB-like beta-barrel" evidence="2">
    <location>
        <begin position="220"/>
        <end position="291"/>
    </location>
</feature>
<dbReference type="Proteomes" id="UP000028007">
    <property type="component" value="Unassembled WGS sequence"/>
</dbReference>
<evidence type="ECO:0000259" key="4">
    <source>
        <dbReference type="Pfam" id="PF25989"/>
    </source>
</evidence>
<feature type="domain" description="CzcB-like barrel-sandwich hybrid" evidence="3">
    <location>
        <begin position="68"/>
        <end position="199"/>
    </location>
</feature>
<dbReference type="Gene3D" id="2.40.30.170">
    <property type="match status" value="1"/>
</dbReference>
<dbReference type="PANTHER" id="PTHR30469">
    <property type="entry name" value="MULTIDRUG RESISTANCE PROTEIN MDTA"/>
    <property type="match status" value="1"/>
</dbReference>
<evidence type="ECO:0000313" key="6">
    <source>
        <dbReference type="Proteomes" id="UP000028007"/>
    </source>
</evidence>
<dbReference type="NCBIfam" id="TIGR01730">
    <property type="entry name" value="RND_mfp"/>
    <property type="match status" value="1"/>
</dbReference>
<dbReference type="SUPFAM" id="SSF111369">
    <property type="entry name" value="HlyD-like secretion proteins"/>
    <property type="match status" value="1"/>
</dbReference>
<gene>
    <name evidence="5" type="ORF">N180_15965</name>
</gene>
<dbReference type="AlphaFoldDB" id="A0A081PJH5"/>
<dbReference type="Pfam" id="PF25989">
    <property type="entry name" value="YknX_C"/>
    <property type="match status" value="1"/>
</dbReference>
<dbReference type="Gene3D" id="2.40.420.20">
    <property type="match status" value="1"/>
</dbReference>
<dbReference type="EMBL" id="JNFF01000026">
    <property type="protein sequence ID" value="KEQ30848.1"/>
    <property type="molecule type" value="Genomic_DNA"/>
</dbReference>
<dbReference type="InterPro" id="IPR058792">
    <property type="entry name" value="Beta-barrel_RND_2"/>
</dbReference>
<name>A0A081PJH5_9SPHI</name>
<dbReference type="PROSITE" id="PS51257">
    <property type="entry name" value="PROKAR_LIPOPROTEIN"/>
    <property type="match status" value="1"/>
</dbReference>
<dbReference type="GO" id="GO:1990281">
    <property type="term" value="C:efflux pump complex"/>
    <property type="evidence" value="ECO:0007669"/>
    <property type="project" value="TreeGrafter"/>
</dbReference>
<dbReference type="FunFam" id="2.40.30.170:FF:000010">
    <property type="entry name" value="Efflux RND transporter periplasmic adaptor subunit"/>
    <property type="match status" value="1"/>
</dbReference>
<dbReference type="Pfam" id="PF25973">
    <property type="entry name" value="BSH_CzcB"/>
    <property type="match status" value="1"/>
</dbReference>
<keyword evidence="6" id="KW-1185">Reference proteome</keyword>
<dbReference type="InterPro" id="IPR006143">
    <property type="entry name" value="RND_pump_MFP"/>
</dbReference>
<organism evidence="5 6">
    <name type="scientific">Pedobacter antarcticus 4BY</name>
    <dbReference type="NCBI Taxonomy" id="1358423"/>
    <lineage>
        <taxon>Bacteria</taxon>
        <taxon>Pseudomonadati</taxon>
        <taxon>Bacteroidota</taxon>
        <taxon>Sphingobacteriia</taxon>
        <taxon>Sphingobacteriales</taxon>
        <taxon>Sphingobacteriaceae</taxon>
        <taxon>Pedobacter</taxon>
    </lineage>
</organism>
<dbReference type="InterPro" id="IPR058637">
    <property type="entry name" value="YknX-like_C"/>
</dbReference>
<evidence type="ECO:0000259" key="3">
    <source>
        <dbReference type="Pfam" id="PF25973"/>
    </source>
</evidence>
<dbReference type="Gene3D" id="2.40.50.100">
    <property type="match status" value="1"/>
</dbReference>
<dbReference type="InterPro" id="IPR058647">
    <property type="entry name" value="BSH_CzcB-like"/>
</dbReference>
<evidence type="ECO:0000313" key="5">
    <source>
        <dbReference type="EMBL" id="KEQ30848.1"/>
    </source>
</evidence>
<accession>A0A081PJH5</accession>
<sequence length="367" mass="39520">MNKSAYKNLKLYSGMLTLLIFISSCGETNSEKKTPAAKAPEIKTLVLESQRLASELKMPGELIANQQVDLYAKVSSFVKSLKADVGTQVTAGQLLVTLEAPEMSSQLAAAESRLKAQEAVYTASNANYNRLLATSQTPGTISTNDLEQALAKKNADLAQLHAAKASFKEIGTIQNYLEIRAPFAGIISSRNVNAGAYVGPSGKGSEFPLFTVQEQKHLRLVVSIPEQYTGYLKTGDTVTFKVKSQPAALFTATVKRMSGALDQRLRSERVEMDVANLDKKLLPGMVADVSIPLPANASTFVVPKSAIVDGSEGIYVIRSKNNRAEKVNIKKGRETDDKTEIFGDLTAGDKLVAVAGEEIHDGDPIKP</sequence>
<dbReference type="OrthoDB" id="9806939at2"/>
<evidence type="ECO:0000256" key="1">
    <source>
        <dbReference type="ARBA" id="ARBA00009477"/>
    </source>
</evidence>
<evidence type="ECO:0000259" key="2">
    <source>
        <dbReference type="Pfam" id="PF25954"/>
    </source>
</evidence>
<protein>
    <submittedName>
        <fullName evidence="5">RND transporter</fullName>
    </submittedName>
</protein>
<feature type="domain" description="YknX-like C-terminal permuted SH3-like" evidence="4">
    <location>
        <begin position="301"/>
        <end position="366"/>
    </location>
</feature>
<dbReference type="GO" id="GO:0015562">
    <property type="term" value="F:efflux transmembrane transporter activity"/>
    <property type="evidence" value="ECO:0007669"/>
    <property type="project" value="TreeGrafter"/>
</dbReference>
<dbReference type="PANTHER" id="PTHR30469:SF37">
    <property type="entry name" value="RAGD PROTEIN"/>
    <property type="match status" value="1"/>
</dbReference>
<dbReference type="Pfam" id="PF25954">
    <property type="entry name" value="Beta-barrel_RND_2"/>
    <property type="match status" value="1"/>
</dbReference>
<reference evidence="5 6" key="1">
    <citation type="journal article" date="1992" name="Int. J. Syst. Bacteriol.">
        <title>Sphingobacterium antarcticus sp. nov. a Psychrotrophic Bacterium from the Soils of Schirmacher Oasis, Antarctica.</title>
        <authorList>
            <person name="Shivaji S."/>
            <person name="Ray M.K."/>
            <person name="Rao N.S."/>
            <person name="Saiserr L."/>
            <person name="Jagannadham M.V."/>
            <person name="Kumar G.S."/>
            <person name="Reddy G."/>
            <person name="Bhargava P.M."/>
        </authorList>
    </citation>
    <scope>NUCLEOTIDE SEQUENCE [LARGE SCALE GENOMIC DNA]</scope>
    <source>
        <strain evidence="5 6">4BY</strain>
    </source>
</reference>
<dbReference type="eggNOG" id="COG0845">
    <property type="taxonomic scope" value="Bacteria"/>
</dbReference>
<dbReference type="Gene3D" id="1.10.287.470">
    <property type="entry name" value="Helix hairpin bin"/>
    <property type="match status" value="1"/>
</dbReference>
<comment type="caution">
    <text evidence="5">The sequence shown here is derived from an EMBL/GenBank/DDBJ whole genome shotgun (WGS) entry which is preliminary data.</text>
</comment>
<proteinExistence type="inferred from homology"/>
<comment type="similarity">
    <text evidence="1">Belongs to the membrane fusion protein (MFP) (TC 8.A.1) family.</text>
</comment>